<dbReference type="PANTHER" id="PTHR32227">
    <property type="entry name" value="GLUCAN ENDO-1,3-BETA-GLUCOSIDASE BG1-RELATED-RELATED"/>
    <property type="match status" value="1"/>
</dbReference>
<keyword evidence="5" id="KW-1003">Cell membrane</keyword>
<dbReference type="SUPFAM" id="SSF51445">
    <property type="entry name" value="(Trans)glycosidases"/>
    <property type="match status" value="1"/>
</dbReference>
<evidence type="ECO:0000256" key="4">
    <source>
        <dbReference type="ARBA" id="ARBA00012780"/>
    </source>
</evidence>
<evidence type="ECO:0000256" key="16">
    <source>
        <dbReference type="SAM" id="SignalP"/>
    </source>
</evidence>
<comment type="subcellular location">
    <subcellularLocation>
        <location evidence="2">Cell membrane</location>
        <topology evidence="2">Lipid-anchor</topology>
        <topology evidence="2">GPI-anchor</topology>
    </subcellularLocation>
</comment>
<dbReference type="InterPro" id="IPR044965">
    <property type="entry name" value="Glyco_hydro_17_plant"/>
</dbReference>
<evidence type="ECO:0000256" key="15">
    <source>
        <dbReference type="RuleBase" id="RU004336"/>
    </source>
</evidence>
<feature type="domain" description="X8" evidence="17">
    <location>
        <begin position="381"/>
        <end position="466"/>
    </location>
</feature>
<dbReference type="Gene3D" id="3.20.20.80">
    <property type="entry name" value="Glycosidases"/>
    <property type="match status" value="1"/>
</dbReference>
<evidence type="ECO:0000256" key="2">
    <source>
        <dbReference type="ARBA" id="ARBA00004609"/>
    </source>
</evidence>
<dbReference type="SMART" id="SM00768">
    <property type="entry name" value="X8"/>
    <property type="match status" value="1"/>
</dbReference>
<dbReference type="Pfam" id="PF00332">
    <property type="entry name" value="Glyco_hydro_17"/>
    <property type="match status" value="1"/>
</dbReference>
<evidence type="ECO:0000256" key="6">
    <source>
        <dbReference type="ARBA" id="ARBA00022622"/>
    </source>
</evidence>
<proteinExistence type="inferred from homology"/>
<keyword evidence="18" id="KW-1185">Reference proteome</keyword>
<evidence type="ECO:0000259" key="17">
    <source>
        <dbReference type="SMART" id="SM00768"/>
    </source>
</evidence>
<dbReference type="GO" id="GO:0005975">
    <property type="term" value="P:carbohydrate metabolic process"/>
    <property type="evidence" value="ECO:0007669"/>
    <property type="project" value="InterPro"/>
</dbReference>
<evidence type="ECO:0000256" key="3">
    <source>
        <dbReference type="ARBA" id="ARBA00008773"/>
    </source>
</evidence>
<evidence type="ECO:0000256" key="14">
    <source>
        <dbReference type="RuleBase" id="RU004335"/>
    </source>
</evidence>
<dbReference type="GeneID" id="109715452"/>
<dbReference type="GO" id="GO:0005886">
    <property type="term" value="C:plasma membrane"/>
    <property type="evidence" value="ECO:0007669"/>
    <property type="project" value="UniProtKB-SubCell"/>
</dbReference>
<reference evidence="18" key="1">
    <citation type="journal article" date="2015" name="Nat. Genet.">
        <title>The pineapple genome and the evolution of CAM photosynthesis.</title>
        <authorList>
            <person name="Ming R."/>
            <person name="VanBuren R."/>
            <person name="Wai C.M."/>
            <person name="Tang H."/>
            <person name="Schatz M.C."/>
            <person name="Bowers J.E."/>
            <person name="Lyons E."/>
            <person name="Wang M.L."/>
            <person name="Chen J."/>
            <person name="Biggers E."/>
            <person name="Zhang J."/>
            <person name="Huang L."/>
            <person name="Zhang L."/>
            <person name="Miao W."/>
            <person name="Zhang J."/>
            <person name="Ye Z."/>
            <person name="Miao C."/>
            <person name="Lin Z."/>
            <person name="Wang H."/>
            <person name="Zhou H."/>
            <person name="Yim W.C."/>
            <person name="Priest H.D."/>
            <person name="Zheng C."/>
            <person name="Woodhouse M."/>
            <person name="Edger P.P."/>
            <person name="Guyot R."/>
            <person name="Guo H.B."/>
            <person name="Guo H."/>
            <person name="Zheng G."/>
            <person name="Singh R."/>
            <person name="Sharma A."/>
            <person name="Min X."/>
            <person name="Zheng Y."/>
            <person name="Lee H."/>
            <person name="Gurtowski J."/>
            <person name="Sedlazeck F.J."/>
            <person name="Harkess A."/>
            <person name="McKain M.R."/>
            <person name="Liao Z."/>
            <person name="Fang J."/>
            <person name="Liu J."/>
            <person name="Zhang X."/>
            <person name="Zhang Q."/>
            <person name="Hu W."/>
            <person name="Qin Y."/>
            <person name="Wang K."/>
            <person name="Chen L.Y."/>
            <person name="Shirley N."/>
            <person name="Lin Y.R."/>
            <person name="Liu L.Y."/>
            <person name="Hernandez A.G."/>
            <person name="Wright C.L."/>
            <person name="Bulone V."/>
            <person name="Tuskan G.A."/>
            <person name="Heath K."/>
            <person name="Zee F."/>
            <person name="Moore P.H."/>
            <person name="Sunkar R."/>
            <person name="Leebens-Mack J.H."/>
            <person name="Mockler T."/>
            <person name="Bennetzen J.L."/>
            <person name="Freeling M."/>
            <person name="Sankoff D."/>
            <person name="Paterson A.H."/>
            <person name="Zhu X."/>
            <person name="Yang X."/>
            <person name="Smith J.A."/>
            <person name="Cushman J.C."/>
            <person name="Paull R.E."/>
            <person name="Yu Q."/>
        </authorList>
    </citation>
    <scope>NUCLEOTIDE SEQUENCE [LARGE SCALE GENOMIC DNA]</scope>
    <source>
        <strain evidence="18">cv. F153</strain>
    </source>
</reference>
<dbReference type="Proteomes" id="UP000515123">
    <property type="component" value="Linkage group 9"/>
</dbReference>
<feature type="chain" id="PRO_5028145775" description="glucan endo-1,3-beta-D-glucosidase" evidence="16">
    <location>
        <begin position="26"/>
        <end position="520"/>
    </location>
</feature>
<dbReference type="FunFam" id="1.20.58.1040:FF:000001">
    <property type="entry name" value="Glucan endo-1,3-beta-glucosidase 4"/>
    <property type="match status" value="1"/>
</dbReference>
<dbReference type="Pfam" id="PF07983">
    <property type="entry name" value="X8"/>
    <property type="match status" value="1"/>
</dbReference>
<keyword evidence="6" id="KW-0336">GPI-anchor</keyword>
<dbReference type="RefSeq" id="XP_020096039.1">
    <property type="nucleotide sequence ID" value="XM_020240450.1"/>
</dbReference>
<evidence type="ECO:0000256" key="13">
    <source>
        <dbReference type="ARBA" id="ARBA00023295"/>
    </source>
</evidence>
<evidence type="ECO:0000256" key="7">
    <source>
        <dbReference type="ARBA" id="ARBA00022729"/>
    </source>
</evidence>
<evidence type="ECO:0000256" key="9">
    <source>
        <dbReference type="ARBA" id="ARBA00022821"/>
    </source>
</evidence>
<dbReference type="GO" id="GO:0006952">
    <property type="term" value="P:defense response"/>
    <property type="evidence" value="ECO:0007669"/>
    <property type="project" value="UniProtKB-KW"/>
</dbReference>
<keyword evidence="10" id="KW-0472">Membrane</keyword>
<keyword evidence="7 16" id="KW-0732">Signal</keyword>
<evidence type="ECO:0000313" key="19">
    <source>
        <dbReference type="RefSeq" id="XP_020096039.1"/>
    </source>
</evidence>
<reference evidence="19" key="2">
    <citation type="submission" date="2025-08" db="UniProtKB">
        <authorList>
            <consortium name="RefSeq"/>
        </authorList>
    </citation>
    <scope>IDENTIFICATION</scope>
    <source>
        <tissue evidence="19">Leaf</tissue>
    </source>
</reference>
<organism evidence="18 19">
    <name type="scientific">Ananas comosus</name>
    <name type="common">Pineapple</name>
    <name type="synonym">Ananas ananas</name>
    <dbReference type="NCBI Taxonomy" id="4615"/>
    <lineage>
        <taxon>Eukaryota</taxon>
        <taxon>Viridiplantae</taxon>
        <taxon>Streptophyta</taxon>
        <taxon>Embryophyta</taxon>
        <taxon>Tracheophyta</taxon>
        <taxon>Spermatophyta</taxon>
        <taxon>Magnoliopsida</taxon>
        <taxon>Liliopsida</taxon>
        <taxon>Poales</taxon>
        <taxon>Bromeliaceae</taxon>
        <taxon>Bromelioideae</taxon>
        <taxon>Ananas</taxon>
    </lineage>
</organism>
<gene>
    <name evidence="19" type="primary">LOC109715452</name>
</gene>
<evidence type="ECO:0000256" key="11">
    <source>
        <dbReference type="ARBA" id="ARBA00023157"/>
    </source>
</evidence>
<dbReference type="InterPro" id="IPR000490">
    <property type="entry name" value="Glyco_hydro_17"/>
</dbReference>
<dbReference type="OrthoDB" id="941679at2759"/>
<protein>
    <recommendedName>
        <fullName evidence="4">glucan endo-1,3-beta-D-glucosidase</fullName>
        <ecNumber evidence="4">3.2.1.39</ecNumber>
    </recommendedName>
</protein>
<keyword evidence="13 15" id="KW-0326">Glycosidase</keyword>
<dbReference type="FunFam" id="3.20.20.80:FF:000002">
    <property type="entry name" value="Glucan endo-1,3-beta-glucosidase 3"/>
    <property type="match status" value="1"/>
</dbReference>
<evidence type="ECO:0000256" key="5">
    <source>
        <dbReference type="ARBA" id="ARBA00022475"/>
    </source>
</evidence>
<keyword evidence="12" id="KW-0325">Glycoprotein</keyword>
<dbReference type="PROSITE" id="PS00587">
    <property type="entry name" value="GLYCOSYL_HYDROL_F17"/>
    <property type="match status" value="1"/>
</dbReference>
<evidence type="ECO:0000256" key="10">
    <source>
        <dbReference type="ARBA" id="ARBA00023136"/>
    </source>
</evidence>
<name>A0A6P5FJD5_ANACO</name>
<dbReference type="Gene3D" id="1.20.58.1040">
    <property type="match status" value="1"/>
</dbReference>
<keyword evidence="6" id="KW-0449">Lipoprotein</keyword>
<dbReference type="EC" id="3.2.1.39" evidence="4"/>
<evidence type="ECO:0000256" key="8">
    <source>
        <dbReference type="ARBA" id="ARBA00022801"/>
    </source>
</evidence>
<dbReference type="AlphaFoldDB" id="A0A6P5FJD5"/>
<evidence type="ECO:0000256" key="1">
    <source>
        <dbReference type="ARBA" id="ARBA00000382"/>
    </source>
</evidence>
<dbReference type="InterPro" id="IPR012946">
    <property type="entry name" value="X8"/>
</dbReference>
<accession>A0A6P5FJD5</accession>
<evidence type="ECO:0000256" key="12">
    <source>
        <dbReference type="ARBA" id="ARBA00023180"/>
    </source>
</evidence>
<keyword evidence="8 15" id="KW-0378">Hydrolase</keyword>
<dbReference type="GO" id="GO:0098552">
    <property type="term" value="C:side of membrane"/>
    <property type="evidence" value="ECO:0007669"/>
    <property type="project" value="UniProtKB-KW"/>
</dbReference>
<sequence length="520" mass="55377">MGHYHPTLPLLLLLLLLFPPPSALAAGGGSTSDSDSDSAAFVGVSIGTAASGVLSARDLAAFLVRERITHVRLYDADAGLLSALAGTGVRVVVGVPNSHLLALAASPASALSWLQLRVLPFLPATLVSHLALGDDLPISAPSLLPLLPPALSALSAALSSLNLSRPIKLSAPLPFSALVLDPFPPSQASFNRSLVPSLVLPLLGFLSNTSSPLMVDLYPYYALTESRGAIPLDNALFRPLPPAREEVDPNTLLHYTNVYDAMVDALYFAMRDLNFSDVQILVTETGWPSYGDPRTEPFATRDNADSYNSNLIKHVLARSGTPLRPEYTPGVFIYELFDEDLRPGPASEANWGLFYGNGTPVYLLHVDGAGGFLANDTTERTYCVAAEGADEKALQAALDWACGPGRSNCSEIQPGESCYDPNDVRSHASYAFDSYYQMHGKATGDCYFQGAAMLTTSDPSHGNCIFPGSELMSNFTKGSGVNTTTVSKAEESITILRLRKGRGISLHMIPILLSILVGLL</sequence>
<keyword evidence="9" id="KW-0611">Plant defense</keyword>
<comment type="catalytic activity">
    <reaction evidence="1">
        <text>Hydrolysis of (1-&gt;3)-beta-D-glucosidic linkages in (1-&gt;3)-beta-D-glucans.</text>
        <dbReference type="EC" id="3.2.1.39"/>
    </reaction>
</comment>
<comment type="similarity">
    <text evidence="3 14">Belongs to the glycosyl hydrolase 17 family.</text>
</comment>
<dbReference type="GO" id="GO:0009506">
    <property type="term" value="C:plasmodesma"/>
    <property type="evidence" value="ECO:0007669"/>
    <property type="project" value="UniProtKB-ARBA"/>
</dbReference>
<dbReference type="InterPro" id="IPR017853">
    <property type="entry name" value="GH"/>
</dbReference>
<feature type="signal peptide" evidence="16">
    <location>
        <begin position="1"/>
        <end position="25"/>
    </location>
</feature>
<dbReference type="GO" id="GO:0042973">
    <property type="term" value="F:glucan endo-1,3-beta-D-glucosidase activity"/>
    <property type="evidence" value="ECO:0007669"/>
    <property type="project" value="UniProtKB-EC"/>
</dbReference>
<evidence type="ECO:0000313" key="18">
    <source>
        <dbReference type="Proteomes" id="UP000515123"/>
    </source>
</evidence>
<keyword evidence="11" id="KW-1015">Disulfide bond</keyword>